<proteinExistence type="predicted"/>
<dbReference type="AlphaFoldDB" id="A0A6A5QT47"/>
<keyword evidence="1" id="KW-1133">Transmembrane helix</keyword>
<keyword evidence="1" id="KW-0812">Transmembrane</keyword>
<dbReference type="Proteomes" id="UP000800096">
    <property type="component" value="Unassembled WGS sequence"/>
</dbReference>
<evidence type="ECO:0000256" key="1">
    <source>
        <dbReference type="SAM" id="Phobius"/>
    </source>
</evidence>
<name>A0A6A5QT47_AMPQU</name>
<keyword evidence="1" id="KW-0472">Membrane</keyword>
<accession>A0A6A5QT47</accession>
<reference evidence="2" key="1">
    <citation type="journal article" date="2020" name="Stud. Mycol.">
        <title>101 Dothideomycetes genomes: a test case for predicting lifestyles and emergence of pathogens.</title>
        <authorList>
            <person name="Haridas S."/>
            <person name="Albert R."/>
            <person name="Binder M."/>
            <person name="Bloem J."/>
            <person name="Labutti K."/>
            <person name="Salamov A."/>
            <person name="Andreopoulos B."/>
            <person name="Baker S."/>
            <person name="Barry K."/>
            <person name="Bills G."/>
            <person name="Bluhm B."/>
            <person name="Cannon C."/>
            <person name="Castanera R."/>
            <person name="Culley D."/>
            <person name="Daum C."/>
            <person name="Ezra D."/>
            <person name="Gonzalez J."/>
            <person name="Henrissat B."/>
            <person name="Kuo A."/>
            <person name="Liang C."/>
            <person name="Lipzen A."/>
            <person name="Lutzoni F."/>
            <person name="Magnuson J."/>
            <person name="Mondo S."/>
            <person name="Nolan M."/>
            <person name="Ohm R."/>
            <person name="Pangilinan J."/>
            <person name="Park H.-J."/>
            <person name="Ramirez L."/>
            <person name="Alfaro M."/>
            <person name="Sun H."/>
            <person name="Tritt A."/>
            <person name="Yoshinaga Y."/>
            <person name="Zwiers L.-H."/>
            <person name="Turgeon B."/>
            <person name="Goodwin S."/>
            <person name="Spatafora J."/>
            <person name="Crous P."/>
            <person name="Grigoriev I."/>
        </authorList>
    </citation>
    <scope>NUCLEOTIDE SEQUENCE</scope>
    <source>
        <strain evidence="2">HMLAC05119</strain>
    </source>
</reference>
<sequence length="83" mass="9545">MAPYIACFMERTSLYFVFDNKWVVQFEACISISCMICNSCIELGAAIHEIEGKYRVLVSISLLRLPLSVTSVLSYLFMLIYLY</sequence>
<dbReference type="EMBL" id="ML979133">
    <property type="protein sequence ID" value="KAF1918835.1"/>
    <property type="molecule type" value="Genomic_DNA"/>
</dbReference>
<protein>
    <submittedName>
        <fullName evidence="2">Uncharacterized protein</fullName>
    </submittedName>
</protein>
<organism evidence="2 3">
    <name type="scientific">Ampelomyces quisqualis</name>
    <name type="common">Powdery mildew agent</name>
    <dbReference type="NCBI Taxonomy" id="50730"/>
    <lineage>
        <taxon>Eukaryota</taxon>
        <taxon>Fungi</taxon>
        <taxon>Dikarya</taxon>
        <taxon>Ascomycota</taxon>
        <taxon>Pezizomycotina</taxon>
        <taxon>Dothideomycetes</taxon>
        <taxon>Pleosporomycetidae</taxon>
        <taxon>Pleosporales</taxon>
        <taxon>Pleosporineae</taxon>
        <taxon>Phaeosphaeriaceae</taxon>
        <taxon>Ampelomyces</taxon>
    </lineage>
</organism>
<evidence type="ECO:0000313" key="2">
    <source>
        <dbReference type="EMBL" id="KAF1918835.1"/>
    </source>
</evidence>
<evidence type="ECO:0000313" key="3">
    <source>
        <dbReference type="Proteomes" id="UP000800096"/>
    </source>
</evidence>
<gene>
    <name evidence="2" type="ORF">BDU57DRAFT_511587</name>
</gene>
<keyword evidence="3" id="KW-1185">Reference proteome</keyword>
<feature type="transmembrane region" description="Helical" evidence="1">
    <location>
        <begin position="62"/>
        <end position="82"/>
    </location>
</feature>